<dbReference type="OrthoDB" id="2019833at2759"/>
<evidence type="ECO:0000256" key="2">
    <source>
        <dbReference type="ARBA" id="ARBA00038006"/>
    </source>
</evidence>
<protein>
    <recommendedName>
        <fullName evidence="5">NAB domain-containing protein</fullName>
    </recommendedName>
</protein>
<name>A0A6A4NRN7_LUPAL</name>
<evidence type="ECO:0000259" key="5">
    <source>
        <dbReference type="PROSITE" id="PS51774"/>
    </source>
</evidence>
<evidence type="ECO:0000313" key="7">
    <source>
        <dbReference type="Proteomes" id="UP000447434"/>
    </source>
</evidence>
<dbReference type="Pfam" id="PF07765">
    <property type="entry name" value="KIP1"/>
    <property type="match status" value="1"/>
</dbReference>
<feature type="coiled-coil region" evidence="3">
    <location>
        <begin position="168"/>
        <end position="228"/>
    </location>
</feature>
<reference evidence="7" key="1">
    <citation type="journal article" date="2020" name="Nat. Commun.">
        <title>Genome sequence of the cluster root forming white lupin.</title>
        <authorList>
            <person name="Hufnagel B."/>
            <person name="Marques A."/>
            <person name="Soriano A."/>
            <person name="Marques L."/>
            <person name="Divol F."/>
            <person name="Doumas P."/>
            <person name="Sallet E."/>
            <person name="Mancinotti D."/>
            <person name="Carrere S."/>
            <person name="Marande W."/>
            <person name="Arribat S."/>
            <person name="Keller J."/>
            <person name="Huneau C."/>
            <person name="Blein T."/>
            <person name="Aime D."/>
            <person name="Laguerre M."/>
            <person name="Taylor J."/>
            <person name="Schubert V."/>
            <person name="Nelson M."/>
            <person name="Geu-Flores F."/>
            <person name="Crespi M."/>
            <person name="Gallardo-Guerrero K."/>
            <person name="Delaux P.-M."/>
            <person name="Salse J."/>
            <person name="Berges H."/>
            <person name="Guyot R."/>
            <person name="Gouzy J."/>
            <person name="Peret B."/>
        </authorList>
    </citation>
    <scope>NUCLEOTIDE SEQUENCE [LARGE SCALE GENOMIC DNA]</scope>
    <source>
        <strain evidence="7">cv. Amiga</strain>
    </source>
</reference>
<feature type="domain" description="NAB" evidence="5">
    <location>
        <begin position="9"/>
        <end position="90"/>
    </location>
</feature>
<dbReference type="GO" id="GO:0005774">
    <property type="term" value="C:vacuolar membrane"/>
    <property type="evidence" value="ECO:0007669"/>
    <property type="project" value="TreeGrafter"/>
</dbReference>
<comment type="similarity">
    <text evidence="2">Belongs to the NET family.</text>
</comment>
<dbReference type="Proteomes" id="UP000447434">
    <property type="component" value="Chromosome 21"/>
</dbReference>
<dbReference type="PANTHER" id="PTHR32258:SF28">
    <property type="entry name" value="PROTEIN NETWORKED 3A-RELATED"/>
    <property type="match status" value="1"/>
</dbReference>
<keyword evidence="7" id="KW-1185">Reference proteome</keyword>
<dbReference type="GO" id="GO:0003779">
    <property type="term" value="F:actin binding"/>
    <property type="evidence" value="ECO:0007669"/>
    <property type="project" value="InterPro"/>
</dbReference>
<evidence type="ECO:0000256" key="4">
    <source>
        <dbReference type="SAM" id="MobiDB-lite"/>
    </source>
</evidence>
<dbReference type="InterPro" id="IPR011684">
    <property type="entry name" value="NAB"/>
</dbReference>
<gene>
    <name evidence="6" type="ORF">Lalb_Chr21g0306701</name>
</gene>
<dbReference type="PANTHER" id="PTHR32258">
    <property type="entry name" value="PROTEIN NETWORKED 4A"/>
    <property type="match status" value="1"/>
</dbReference>
<dbReference type="AlphaFoldDB" id="A0A6A4NRN7"/>
<dbReference type="PROSITE" id="PS51774">
    <property type="entry name" value="NAB"/>
    <property type="match status" value="1"/>
</dbReference>
<dbReference type="InterPro" id="IPR051861">
    <property type="entry name" value="NET_actin-binding_domain"/>
</dbReference>
<evidence type="ECO:0000313" key="6">
    <source>
        <dbReference type="EMBL" id="KAE9589218.1"/>
    </source>
</evidence>
<organism evidence="6 7">
    <name type="scientific">Lupinus albus</name>
    <name type="common">White lupine</name>
    <name type="synonym">Lupinus termis</name>
    <dbReference type="NCBI Taxonomy" id="3870"/>
    <lineage>
        <taxon>Eukaryota</taxon>
        <taxon>Viridiplantae</taxon>
        <taxon>Streptophyta</taxon>
        <taxon>Embryophyta</taxon>
        <taxon>Tracheophyta</taxon>
        <taxon>Spermatophyta</taxon>
        <taxon>Magnoliopsida</taxon>
        <taxon>eudicotyledons</taxon>
        <taxon>Gunneridae</taxon>
        <taxon>Pentapetalae</taxon>
        <taxon>rosids</taxon>
        <taxon>fabids</taxon>
        <taxon>Fabales</taxon>
        <taxon>Fabaceae</taxon>
        <taxon>Papilionoideae</taxon>
        <taxon>50 kb inversion clade</taxon>
        <taxon>genistoids sensu lato</taxon>
        <taxon>core genistoids</taxon>
        <taxon>Genisteae</taxon>
        <taxon>Lupinus</taxon>
    </lineage>
</organism>
<sequence>MDRLIKKQPSRWWIDSHSSTRRSQWLQSTLDELNEKTNTMMKLIEEDADSFAKRAEMYYKKRPELISMVEDFYRTHRSLAERYDQVKPDTGFLQQPPKNAGSPTHALHKKWLSFGDNVYDSYSEKSVDSEVDNPDKDEEEEVEKERYTGSTKDKDVGFVNVKANDEVMKVMRKDIETHNEENKTHKDEIIKQKGTTNYDEVMMLREEVEKLRKDNIVLKNELKQKDEEKVEVIRHMSVAIDILKQENIRIRSFIVNLSKKTWKKNPFDFNKIMGALSGKLFNGWNRIAVNETSVVAL</sequence>
<comment type="caution">
    <text evidence="6">The sequence shown here is derived from an EMBL/GenBank/DDBJ whole genome shotgun (WGS) entry which is preliminary data.</text>
</comment>
<proteinExistence type="inferred from homology"/>
<feature type="region of interest" description="Disordered" evidence="4">
    <location>
        <begin position="124"/>
        <end position="149"/>
    </location>
</feature>
<keyword evidence="1 3" id="KW-0175">Coiled coil</keyword>
<evidence type="ECO:0000256" key="1">
    <source>
        <dbReference type="ARBA" id="ARBA00023054"/>
    </source>
</evidence>
<evidence type="ECO:0000256" key="3">
    <source>
        <dbReference type="SAM" id="Coils"/>
    </source>
</evidence>
<accession>A0A6A4NRN7</accession>
<dbReference type="EMBL" id="WOCE01000021">
    <property type="protein sequence ID" value="KAE9589218.1"/>
    <property type="molecule type" value="Genomic_DNA"/>
</dbReference>
<feature type="compositionally biased region" description="Acidic residues" evidence="4">
    <location>
        <begin position="129"/>
        <end position="142"/>
    </location>
</feature>